<comment type="caution">
    <text evidence="2">The sequence shown here is derived from an EMBL/GenBank/DDBJ whole genome shotgun (WGS) entry which is preliminary data.</text>
</comment>
<organism evidence="2 3">
    <name type="scientific">Dongia sedimenti</name>
    <dbReference type="NCBI Taxonomy" id="3064282"/>
    <lineage>
        <taxon>Bacteria</taxon>
        <taxon>Pseudomonadati</taxon>
        <taxon>Pseudomonadota</taxon>
        <taxon>Alphaproteobacteria</taxon>
        <taxon>Rhodospirillales</taxon>
        <taxon>Dongiaceae</taxon>
        <taxon>Dongia</taxon>
    </lineage>
</organism>
<evidence type="ECO:0000313" key="3">
    <source>
        <dbReference type="Proteomes" id="UP001230156"/>
    </source>
</evidence>
<dbReference type="InterPro" id="IPR046540">
    <property type="entry name" value="DMFA2_C"/>
</dbReference>
<dbReference type="Proteomes" id="UP001230156">
    <property type="component" value="Unassembled WGS sequence"/>
</dbReference>
<dbReference type="SUPFAM" id="SSF49899">
    <property type="entry name" value="Concanavalin A-like lectins/glucanases"/>
    <property type="match status" value="1"/>
</dbReference>
<dbReference type="EMBL" id="JAUYVI010000006">
    <property type="protein sequence ID" value="MDQ7249841.1"/>
    <property type="molecule type" value="Genomic_DNA"/>
</dbReference>
<keyword evidence="3" id="KW-1185">Reference proteome</keyword>
<dbReference type="RefSeq" id="WP_379958304.1">
    <property type="nucleotide sequence ID" value="NZ_JAUYVI010000006.1"/>
</dbReference>
<name>A0ABU0YQ44_9PROT</name>
<protein>
    <submittedName>
        <fullName evidence="2">N,N-dimethylformamidase</fullName>
    </submittedName>
</protein>
<reference evidence="3" key="1">
    <citation type="submission" date="2023-08" db="EMBL/GenBank/DDBJ databases">
        <title>Rhodospirillaceae gen. nov., a novel taxon isolated from the Yangtze River Yuezi River estuary sludge.</title>
        <authorList>
            <person name="Ruan L."/>
        </authorList>
    </citation>
    <scope>NUCLEOTIDE SEQUENCE [LARGE SCALE GENOMIC DNA]</scope>
    <source>
        <strain evidence="3">R-7</strain>
    </source>
</reference>
<sequence length="750" mass="82632">MLKILGYPDRLSVAPGEEIAFKVSLEEGTRFDARLVRVIHGDANPAGPGLKFRHIPTAIDGSHPGRPQRIDAGSYMIVERAPALAAKPFTFFAMIWPKLPERVDQTLLAQWDPKTRRGFRITVDGGRLGAILGDGKRIARLDSGKAMLIRQWYSIAVAIDPATGAVTLDQIPVGNYAQVDDRGHAEAILGVTLPELEAPLTIAGCPQADGTIDGHFDGKIDGPMLCEGLRPAALHQTLRAIDPVTPAPKIIARWDFSKEIETTTAVDVGPHALHGQLMQLPTRAMKGWNWTGEEHNWARKPDQYGAIHFHHDDVYDAGWETSVALTIQDDLPSGPYALHVTCGASNAEATRESYIPFFVRPPRNRNGKRPDVVFLAPTCSYLAYANHAEHITARGAELQMGRLLQFGHIDLYMYEHPELGGSLYDRHADGSGVAYTSRLRPNLNCAPAYHSWLGGHGSALYQYNADTHIFDWLDHQGIDYDVITDEDLHADGLDLIRDYRVILTGTHPEYHSTAMWDAMKAWIDRGGRLMYLGANGWYWRIAFHQHLPGVFELRRSEDGIRTWESEPGEYYHSVNGEYGGLWRRIGRAPNVIGGVGFIAQGFDLSSYYRRAPDADNPRAAFIFEGVPDAIIGDFGLVGGGAAGIELDCIETRLGSPPNMLRLASSEGHTPMIMLVNEEFGVVPPNLGGDLNPRVKADLAFGETPSGGAIFATGSIAWCGSLSHNHYDNNVSRITANVLKRFRDPKPFPTR</sequence>
<accession>A0ABU0YQ44</accession>
<gene>
    <name evidence="2" type="ORF">Q8A70_19285</name>
</gene>
<feature type="domain" description="N,N-dimethylformamidase beta subunit-like C-terminal" evidence="1">
    <location>
        <begin position="282"/>
        <end position="728"/>
    </location>
</feature>
<dbReference type="SUPFAM" id="SSF52317">
    <property type="entry name" value="Class I glutamine amidotransferase-like"/>
    <property type="match status" value="1"/>
</dbReference>
<proteinExistence type="predicted"/>
<dbReference type="InterPro" id="IPR029062">
    <property type="entry name" value="Class_I_gatase-like"/>
</dbReference>
<evidence type="ECO:0000259" key="1">
    <source>
        <dbReference type="Pfam" id="PF20254"/>
    </source>
</evidence>
<dbReference type="Pfam" id="PF20254">
    <property type="entry name" value="DMFA2_C"/>
    <property type="match status" value="1"/>
</dbReference>
<evidence type="ECO:0000313" key="2">
    <source>
        <dbReference type="EMBL" id="MDQ7249841.1"/>
    </source>
</evidence>
<dbReference type="InterPro" id="IPR013320">
    <property type="entry name" value="ConA-like_dom_sf"/>
</dbReference>